<dbReference type="InterPro" id="IPR011701">
    <property type="entry name" value="MFS"/>
</dbReference>
<feature type="domain" description="Major facilitator superfamily (MFS) profile" evidence="7">
    <location>
        <begin position="25"/>
        <end position="450"/>
    </location>
</feature>
<feature type="transmembrane region" description="Helical" evidence="6">
    <location>
        <begin position="288"/>
        <end position="308"/>
    </location>
</feature>
<evidence type="ECO:0000259" key="7">
    <source>
        <dbReference type="PROSITE" id="PS50850"/>
    </source>
</evidence>
<evidence type="ECO:0000313" key="8">
    <source>
        <dbReference type="EMBL" id="USQ98054.1"/>
    </source>
</evidence>
<keyword evidence="4 6" id="KW-1133">Transmembrane helix</keyword>
<dbReference type="InterPro" id="IPR044770">
    <property type="entry name" value="MFS_spinster-like"/>
</dbReference>
<keyword evidence="3 6" id="KW-0812">Transmembrane</keyword>
<feature type="transmembrane region" description="Helical" evidence="6">
    <location>
        <begin position="90"/>
        <end position="110"/>
    </location>
</feature>
<dbReference type="EMBL" id="CP096040">
    <property type="protein sequence ID" value="USQ98054.1"/>
    <property type="molecule type" value="Genomic_DNA"/>
</dbReference>
<feature type="transmembrane region" description="Helical" evidence="6">
    <location>
        <begin position="20"/>
        <end position="38"/>
    </location>
</feature>
<comment type="subcellular location">
    <subcellularLocation>
        <location evidence="1">Membrane</location>
        <topology evidence="1">Multi-pass membrane protein</topology>
    </subcellularLocation>
</comment>
<dbReference type="PANTHER" id="PTHR23505:SF79">
    <property type="entry name" value="PROTEIN SPINSTER"/>
    <property type="match status" value="1"/>
</dbReference>
<sequence length="450" mass="47291">MNQQTSNPASDGQPRWPSPASAWYAAVILMLANTLAFIDRQALALLVQPIKQDLQISDTAISLLYGLSFTIFYVAVGLPVAWLADRSNRRNIVVASVAIWSLMTSLCGLARNFPMLFLARVGVGAGEGGFSPSAYSMLADYFPKERLPAAMGVYQMGVYLGGAGALLIGGLIATVIPPESLVTLPLLGAVKGWHIVFLLLGVPGLLLSLLLLTVREPARMSATGQAGAAERASLGELFRHLGRHAGAYVGIGLGFALMIFVGNGTGAWIPAFLTRKFGWTTAEIGHSYGLVVFLCGTTGALTGGFVASLLRKRGHDKANLLTAVFGFVALIPITVSFPLMPTAGLSLGLIGLMNFFAGFNFGGGLAALQELTPNRMRALVSAGYLLTINLIGAALGPTAVAVVTDYWFHDPSRLPQAISVTCAIASPLSVVMLLIGLRGYSHALKTSTNA</sequence>
<dbReference type="PROSITE" id="PS50850">
    <property type="entry name" value="MFS"/>
    <property type="match status" value="1"/>
</dbReference>
<dbReference type="InterPro" id="IPR036259">
    <property type="entry name" value="MFS_trans_sf"/>
</dbReference>
<feature type="transmembrane region" description="Helical" evidence="6">
    <location>
        <begin position="345"/>
        <end position="368"/>
    </location>
</feature>
<feature type="transmembrane region" description="Helical" evidence="6">
    <location>
        <begin position="380"/>
        <end position="404"/>
    </location>
</feature>
<evidence type="ECO:0000256" key="2">
    <source>
        <dbReference type="ARBA" id="ARBA00022448"/>
    </source>
</evidence>
<reference evidence="8 9" key="1">
    <citation type="submission" date="2022-04" db="EMBL/GenBank/DDBJ databases">
        <title>Genome sequence of soybean root-associated Caulobacter segnis RL271.</title>
        <authorList>
            <person name="Longley R."/>
            <person name="Bonito G."/>
            <person name="Trigodet F."/>
            <person name="Crosson S."/>
            <person name="Fiebig A."/>
        </authorList>
    </citation>
    <scope>NUCLEOTIDE SEQUENCE [LARGE SCALE GENOMIC DNA]</scope>
    <source>
        <strain evidence="8 9">RL271</strain>
    </source>
</reference>
<feature type="transmembrane region" description="Helical" evidence="6">
    <location>
        <begin position="193"/>
        <end position="212"/>
    </location>
</feature>
<accession>A0ABY5A0U3</accession>
<evidence type="ECO:0000256" key="5">
    <source>
        <dbReference type="ARBA" id="ARBA00023136"/>
    </source>
</evidence>
<dbReference type="PANTHER" id="PTHR23505">
    <property type="entry name" value="SPINSTER"/>
    <property type="match status" value="1"/>
</dbReference>
<name>A0ABY5A0U3_9CAUL</name>
<proteinExistence type="predicted"/>
<dbReference type="Proteomes" id="UP001057520">
    <property type="component" value="Chromosome"/>
</dbReference>
<evidence type="ECO:0000313" key="9">
    <source>
        <dbReference type="Proteomes" id="UP001057520"/>
    </source>
</evidence>
<keyword evidence="2" id="KW-0813">Transport</keyword>
<keyword evidence="5 6" id="KW-0472">Membrane</keyword>
<feature type="transmembrane region" description="Helical" evidence="6">
    <location>
        <begin position="59"/>
        <end position="84"/>
    </location>
</feature>
<dbReference type="Pfam" id="PF07690">
    <property type="entry name" value="MFS_1"/>
    <property type="match status" value="1"/>
</dbReference>
<gene>
    <name evidence="8" type="ORF">MZV50_11155</name>
</gene>
<feature type="transmembrane region" description="Helical" evidence="6">
    <location>
        <begin position="153"/>
        <end position="173"/>
    </location>
</feature>
<evidence type="ECO:0000256" key="4">
    <source>
        <dbReference type="ARBA" id="ARBA00022989"/>
    </source>
</evidence>
<evidence type="ECO:0000256" key="3">
    <source>
        <dbReference type="ARBA" id="ARBA00022692"/>
    </source>
</evidence>
<organism evidence="8 9">
    <name type="scientific">Caulobacter segnis</name>
    <dbReference type="NCBI Taxonomy" id="88688"/>
    <lineage>
        <taxon>Bacteria</taxon>
        <taxon>Pseudomonadati</taxon>
        <taxon>Pseudomonadota</taxon>
        <taxon>Alphaproteobacteria</taxon>
        <taxon>Caulobacterales</taxon>
        <taxon>Caulobacteraceae</taxon>
        <taxon>Caulobacter</taxon>
    </lineage>
</organism>
<feature type="transmembrane region" description="Helical" evidence="6">
    <location>
        <begin position="416"/>
        <end position="437"/>
    </location>
</feature>
<feature type="transmembrane region" description="Helical" evidence="6">
    <location>
        <begin position="247"/>
        <end position="268"/>
    </location>
</feature>
<evidence type="ECO:0000256" key="1">
    <source>
        <dbReference type="ARBA" id="ARBA00004141"/>
    </source>
</evidence>
<dbReference type="Gene3D" id="1.20.1250.20">
    <property type="entry name" value="MFS general substrate transporter like domains"/>
    <property type="match status" value="1"/>
</dbReference>
<feature type="transmembrane region" description="Helical" evidence="6">
    <location>
        <begin position="320"/>
        <end position="339"/>
    </location>
</feature>
<dbReference type="InterPro" id="IPR020846">
    <property type="entry name" value="MFS_dom"/>
</dbReference>
<keyword evidence="9" id="KW-1185">Reference proteome</keyword>
<evidence type="ECO:0000256" key="6">
    <source>
        <dbReference type="SAM" id="Phobius"/>
    </source>
</evidence>
<protein>
    <submittedName>
        <fullName evidence="8">MFS transporter</fullName>
    </submittedName>
</protein>
<dbReference type="SUPFAM" id="SSF103473">
    <property type="entry name" value="MFS general substrate transporter"/>
    <property type="match status" value="1"/>
</dbReference>